<dbReference type="CDD" id="cd13546">
    <property type="entry name" value="PBP2_BitB"/>
    <property type="match status" value="1"/>
</dbReference>
<comment type="caution">
    <text evidence="4">The sequence shown here is derived from an EMBL/GenBank/DDBJ whole genome shotgun (WGS) entry which is preliminary data.</text>
</comment>
<organism evidence="4 5">
    <name type="scientific">Fundicoccus ignavus</name>
    <dbReference type="NCBI Taxonomy" id="2664442"/>
    <lineage>
        <taxon>Bacteria</taxon>
        <taxon>Bacillati</taxon>
        <taxon>Bacillota</taxon>
        <taxon>Bacilli</taxon>
        <taxon>Lactobacillales</taxon>
        <taxon>Aerococcaceae</taxon>
        <taxon>Fundicoccus</taxon>
    </lineage>
</organism>
<keyword evidence="2" id="KW-0175">Coiled coil</keyword>
<dbReference type="GO" id="GO:0030975">
    <property type="term" value="F:thiamine binding"/>
    <property type="evidence" value="ECO:0007669"/>
    <property type="project" value="TreeGrafter"/>
</dbReference>
<feature type="coiled-coil region" evidence="2">
    <location>
        <begin position="302"/>
        <end position="336"/>
    </location>
</feature>
<dbReference type="SUPFAM" id="SSF53850">
    <property type="entry name" value="Periplasmic binding protein-like II"/>
    <property type="match status" value="1"/>
</dbReference>
<keyword evidence="5" id="KW-1185">Reference proteome</keyword>
<dbReference type="RefSeq" id="WP_153862929.1">
    <property type="nucleotide sequence ID" value="NZ_WJQS01000001.1"/>
</dbReference>
<reference evidence="4 5" key="1">
    <citation type="submission" date="2019-11" db="EMBL/GenBank/DDBJ databases">
        <title>Characterisation of Fundicoccus ignavus gen. nov. sp. nov., a novel genus of the family Aerococcaceae isolated from bulk tank milk.</title>
        <authorList>
            <person name="Siebert A."/>
            <person name="Huptas C."/>
            <person name="Wenning M."/>
            <person name="Scherer S."/>
            <person name="Doll E.V."/>
        </authorList>
    </citation>
    <scope>NUCLEOTIDE SEQUENCE [LARGE SCALE GENOMIC DNA]</scope>
    <source>
        <strain evidence="4 5">WS4759</strain>
    </source>
</reference>
<dbReference type="InterPro" id="IPR026045">
    <property type="entry name" value="Ferric-bd"/>
</dbReference>
<dbReference type="GO" id="GO:0015888">
    <property type="term" value="P:thiamine transport"/>
    <property type="evidence" value="ECO:0007669"/>
    <property type="project" value="TreeGrafter"/>
</dbReference>
<dbReference type="EMBL" id="WJQS01000001">
    <property type="protein sequence ID" value="MRI84455.1"/>
    <property type="molecule type" value="Genomic_DNA"/>
</dbReference>
<dbReference type="PROSITE" id="PS51257">
    <property type="entry name" value="PROKAR_LIPOPROTEIN"/>
    <property type="match status" value="1"/>
</dbReference>
<name>A0A6I2GLK7_9LACT</name>
<dbReference type="GO" id="GO:0030976">
    <property type="term" value="F:thiamine pyrophosphate binding"/>
    <property type="evidence" value="ECO:0007669"/>
    <property type="project" value="TreeGrafter"/>
</dbReference>
<protein>
    <submittedName>
        <fullName evidence="4">Extracellular solute-binding protein</fullName>
    </submittedName>
</protein>
<sequence length="348" mass="37801">MGKINKLLLLAGMSLLTLTACGQAEKTETTEGASEGSDTLVVYSPNSEGLINATIPAFEEKYGVKVELIQAGTGELFTKLESEKNAPVADVIFGGAYSQYAQSTELFEEYVPEENDQLVEAYQNTTGFYTPYTIDGSVIVVNPDLVGDISIEGYADLLNEELKGKIATADPANSSSAFAQLTNMLAAKGGYESDEAWEYVHELFTLVDGKISSSSSNVYKTVADGEMAVGLTYEDPAVKLLNDGANIEIIYPKEGTVFLPASVAVIKGAENMDNAKLFVDFVISEEIQNVLGTTTTNRPVRKDAETSENMKALDDIETLEEDMEFVIENKDSIVKRFTDIFVDIESNR</sequence>
<accession>A0A6I2GLK7</accession>
<evidence type="ECO:0000256" key="1">
    <source>
        <dbReference type="ARBA" id="ARBA00022729"/>
    </source>
</evidence>
<dbReference type="InterPro" id="IPR006059">
    <property type="entry name" value="SBP"/>
</dbReference>
<dbReference type="GO" id="GO:0030288">
    <property type="term" value="C:outer membrane-bounded periplasmic space"/>
    <property type="evidence" value="ECO:0007669"/>
    <property type="project" value="TreeGrafter"/>
</dbReference>
<dbReference type="Gene3D" id="3.40.190.10">
    <property type="entry name" value="Periplasmic binding protein-like II"/>
    <property type="match status" value="2"/>
</dbReference>
<dbReference type="PIRSF" id="PIRSF002825">
    <property type="entry name" value="CfbpA"/>
    <property type="match status" value="1"/>
</dbReference>
<proteinExistence type="predicted"/>
<dbReference type="Proteomes" id="UP000430975">
    <property type="component" value="Unassembled WGS sequence"/>
</dbReference>
<dbReference type="PANTHER" id="PTHR30006">
    <property type="entry name" value="THIAMINE-BINDING PERIPLASMIC PROTEIN-RELATED"/>
    <property type="match status" value="1"/>
</dbReference>
<evidence type="ECO:0000256" key="2">
    <source>
        <dbReference type="SAM" id="Coils"/>
    </source>
</evidence>
<feature type="chain" id="PRO_5038996144" evidence="3">
    <location>
        <begin position="23"/>
        <end position="348"/>
    </location>
</feature>
<dbReference type="AlphaFoldDB" id="A0A6I2GLK7"/>
<evidence type="ECO:0000313" key="4">
    <source>
        <dbReference type="EMBL" id="MRI84455.1"/>
    </source>
</evidence>
<dbReference type="Pfam" id="PF13416">
    <property type="entry name" value="SBP_bac_8"/>
    <property type="match status" value="1"/>
</dbReference>
<dbReference type="PANTHER" id="PTHR30006:SF2">
    <property type="entry name" value="ABC TRANSPORTER SUBSTRATE-BINDING PROTEIN"/>
    <property type="match status" value="1"/>
</dbReference>
<evidence type="ECO:0000313" key="5">
    <source>
        <dbReference type="Proteomes" id="UP000430975"/>
    </source>
</evidence>
<keyword evidence="1 3" id="KW-0732">Signal</keyword>
<feature type="signal peptide" evidence="3">
    <location>
        <begin position="1"/>
        <end position="22"/>
    </location>
</feature>
<evidence type="ECO:0000256" key="3">
    <source>
        <dbReference type="SAM" id="SignalP"/>
    </source>
</evidence>
<gene>
    <name evidence="4" type="ORF">GIY09_00880</name>
</gene>